<dbReference type="RefSeq" id="WP_223911050.1">
    <property type="nucleotide sequence ID" value="NZ_AP024238.1"/>
</dbReference>
<evidence type="ECO:0000313" key="2">
    <source>
        <dbReference type="Proteomes" id="UP000824366"/>
    </source>
</evidence>
<sequence>MEFPAFFKRIPDITLFDPLADFLGAAEGGLVRYGYTDAVKLAGHSCPTVASAYWLGVRALQHLYPDVMPQRGSVAVDLRQTLESGTTGVVANVLGQLTGAASGGGFAGIGGRFVRRDLMHFGVEIASEIRFTRIDTGQAVLAQSHVQKVRADPRTMPLMQACLSDTATAVQRQEFGQLWQARVEQLLLVHGFDDAVFELLVV</sequence>
<protein>
    <recommendedName>
        <fullName evidence="3">Formylmethanofuran dehydrogenase subunit E domain-containing protein</fullName>
    </recommendedName>
</protein>
<evidence type="ECO:0008006" key="3">
    <source>
        <dbReference type="Google" id="ProtNLM"/>
    </source>
</evidence>
<reference evidence="1 2" key="1">
    <citation type="journal article" date="2021" name="Microbiol. Spectr.">
        <title>A Single Bacterium Capable of Oxidation and Reduction of Iron at Circumneutral pH.</title>
        <authorList>
            <person name="Kato S."/>
            <person name="Ohkuma M."/>
        </authorList>
    </citation>
    <scope>NUCLEOTIDE SEQUENCE [LARGE SCALE GENOMIC DNA]</scope>
    <source>
        <strain evidence="1 2">MIZ03</strain>
    </source>
</reference>
<evidence type="ECO:0000313" key="1">
    <source>
        <dbReference type="EMBL" id="BCO26886.1"/>
    </source>
</evidence>
<dbReference type="EMBL" id="AP024238">
    <property type="protein sequence ID" value="BCO26886.1"/>
    <property type="molecule type" value="Genomic_DNA"/>
</dbReference>
<organism evidence="1 2">
    <name type="scientific">Rhodoferax lithotrophicus</name>
    <dbReference type="NCBI Taxonomy" id="2798804"/>
    <lineage>
        <taxon>Bacteria</taxon>
        <taxon>Pseudomonadati</taxon>
        <taxon>Pseudomonadota</taxon>
        <taxon>Betaproteobacteria</taxon>
        <taxon>Burkholderiales</taxon>
        <taxon>Comamonadaceae</taxon>
        <taxon>Rhodoferax</taxon>
    </lineage>
</organism>
<name>A0ABN6D7N9_9BURK</name>
<keyword evidence="2" id="KW-1185">Reference proteome</keyword>
<gene>
    <name evidence="1" type="ORF">MIZ03_1772</name>
</gene>
<accession>A0ABN6D7N9</accession>
<dbReference type="Proteomes" id="UP000824366">
    <property type="component" value="Chromosome"/>
</dbReference>
<proteinExistence type="predicted"/>